<organism evidence="1 2">
    <name type="scientific">Piscinibacter gummiphilus</name>
    <dbReference type="NCBI Taxonomy" id="946333"/>
    <lineage>
        <taxon>Bacteria</taxon>
        <taxon>Pseudomonadati</taxon>
        <taxon>Pseudomonadota</taxon>
        <taxon>Betaproteobacteria</taxon>
        <taxon>Burkholderiales</taxon>
        <taxon>Sphaerotilaceae</taxon>
        <taxon>Piscinibacter</taxon>
    </lineage>
</organism>
<proteinExistence type="predicted"/>
<dbReference type="GO" id="GO:0032259">
    <property type="term" value="P:methylation"/>
    <property type="evidence" value="ECO:0007669"/>
    <property type="project" value="UniProtKB-KW"/>
</dbReference>
<keyword evidence="1" id="KW-0808">Transferase</keyword>
<dbReference type="InterPro" id="IPR029044">
    <property type="entry name" value="Nucleotide-diphossugar_trans"/>
</dbReference>
<name>A0ABZ0CZ13_9BURK</name>
<dbReference type="InterPro" id="IPR029063">
    <property type="entry name" value="SAM-dependent_MTases_sf"/>
</dbReference>
<gene>
    <name evidence="1" type="ORF">RXV79_08785</name>
</gene>
<dbReference type="SUPFAM" id="SSF53448">
    <property type="entry name" value="Nucleotide-diphospho-sugar transferases"/>
    <property type="match status" value="1"/>
</dbReference>
<keyword evidence="1" id="KW-0489">Methyltransferase</keyword>
<dbReference type="Proteomes" id="UP001303946">
    <property type="component" value="Chromosome"/>
</dbReference>
<reference evidence="1 2" key="1">
    <citation type="submission" date="2023-10" db="EMBL/GenBank/DDBJ databases">
        <title>Bacteria for the degradation of biodegradable plastic PBAT(Polybutylene adipate terephthalate).</title>
        <authorList>
            <person name="Weon H.-Y."/>
            <person name="Yeon J."/>
        </authorList>
    </citation>
    <scope>NUCLEOTIDE SEQUENCE [LARGE SCALE GENOMIC DNA]</scope>
    <source>
        <strain evidence="1 2">SBD 7-3</strain>
    </source>
</reference>
<protein>
    <submittedName>
        <fullName evidence="1">Bifunctional glycosyltransferase/class I SAM-dependent methyltransferase</fullName>
    </submittedName>
</protein>
<dbReference type="Pfam" id="PF13489">
    <property type="entry name" value="Methyltransf_23"/>
    <property type="match status" value="1"/>
</dbReference>
<dbReference type="EMBL" id="CP136336">
    <property type="protein sequence ID" value="WOB10148.1"/>
    <property type="molecule type" value="Genomic_DNA"/>
</dbReference>
<keyword evidence="2" id="KW-1185">Reference proteome</keyword>
<dbReference type="PANTHER" id="PTHR43861">
    <property type="entry name" value="TRANS-ACONITATE 2-METHYLTRANSFERASE-RELATED"/>
    <property type="match status" value="1"/>
</dbReference>
<evidence type="ECO:0000313" key="1">
    <source>
        <dbReference type="EMBL" id="WOB10148.1"/>
    </source>
</evidence>
<accession>A0ABZ0CZ13</accession>
<sequence>MNPHDIPVVAVSYNSPELLLGLLSSFRKFYPRNPIHIVDGSEAAHLAKIREVVAGFEGVQLHAMEYNIHHGPGMAWAIQNLNLTGPVLFMDTDVLVIREGFIEALMAELQPGDYGAGGVAYVNRDGFDIDYAYGAVAYLHPPCMLCNVEVMREWPMPIKHGAPMVAPMLALHDAGKSGLLKNLPWCANDVLMGTKKVYIDHIGKGTSTATGSYNLDEWMAEMAEKRKREAADMAARAGSYNPDLLKLMPTGAKVLEVGCSTGVLAAAYQAQHGKTDYWGIEFDPKAAEVARRHCTQVMALDVEGMSDKELGELASRDCWVFGDVLEHLRDPWRLLARIRKVLPPGGCVVASVPNAQHWSLQAKLAIGDFRYTDGGLMDRTHLRWFTRQTLLEMFINAGYKMEAGVPRIFNEPGREKVLPVIRAMAQVTGQSPDQAVADALPLQYVVRFSAA</sequence>
<dbReference type="GO" id="GO:0008168">
    <property type="term" value="F:methyltransferase activity"/>
    <property type="evidence" value="ECO:0007669"/>
    <property type="project" value="UniProtKB-KW"/>
</dbReference>
<dbReference type="SUPFAM" id="SSF53335">
    <property type="entry name" value="S-adenosyl-L-methionine-dependent methyltransferases"/>
    <property type="match status" value="1"/>
</dbReference>
<dbReference type="CDD" id="cd02440">
    <property type="entry name" value="AdoMet_MTases"/>
    <property type="match status" value="1"/>
</dbReference>
<evidence type="ECO:0000313" key="2">
    <source>
        <dbReference type="Proteomes" id="UP001303946"/>
    </source>
</evidence>
<dbReference type="Gene3D" id="3.40.50.150">
    <property type="entry name" value="Vaccinia Virus protein VP39"/>
    <property type="match status" value="1"/>
</dbReference>
<dbReference type="RefSeq" id="WP_316703049.1">
    <property type="nucleotide sequence ID" value="NZ_CP136336.1"/>
</dbReference>